<dbReference type="SUPFAM" id="SSF55120">
    <property type="entry name" value="Pseudouridine synthase"/>
    <property type="match status" value="1"/>
</dbReference>
<feature type="compositionally biased region" description="Low complexity" evidence="3">
    <location>
        <begin position="783"/>
        <end position="802"/>
    </location>
</feature>
<proteinExistence type="inferred from homology"/>
<dbReference type="Pfam" id="PF01142">
    <property type="entry name" value="TruD"/>
    <property type="match status" value="1"/>
</dbReference>
<dbReference type="GO" id="GO:0005634">
    <property type="term" value="C:nucleus"/>
    <property type="evidence" value="ECO:0007669"/>
    <property type="project" value="TreeGrafter"/>
</dbReference>
<dbReference type="PANTHER" id="PTHR13326:SF21">
    <property type="entry name" value="PSEUDOURIDYLATE SYNTHASE PUS7L"/>
    <property type="match status" value="1"/>
</dbReference>
<feature type="region of interest" description="Disordered" evidence="3">
    <location>
        <begin position="577"/>
        <end position="603"/>
    </location>
</feature>
<dbReference type="GO" id="GO:0001522">
    <property type="term" value="P:pseudouridine synthesis"/>
    <property type="evidence" value="ECO:0007669"/>
    <property type="project" value="InterPro"/>
</dbReference>
<protein>
    <recommendedName>
        <fullName evidence="4">TRUD domain-containing protein</fullName>
    </recommendedName>
</protein>
<dbReference type="PROSITE" id="PS50984">
    <property type="entry name" value="TRUD"/>
    <property type="match status" value="1"/>
</dbReference>
<dbReference type="InterPro" id="IPR020103">
    <property type="entry name" value="PsdUridine_synth_cat_dom_sf"/>
</dbReference>
<reference evidence="5 6" key="1">
    <citation type="submission" date="2018-07" db="EMBL/GenBank/DDBJ databases">
        <title>Genome sequencing of oomycete isolates from Chile give support for New Zealand origin for Phytophthora kernoviae and make available the first Nothophytophthora sp. genome.</title>
        <authorList>
            <person name="Studholme D.J."/>
            <person name="Sanfuentes E."/>
            <person name="Panda P."/>
            <person name="Hill R."/>
            <person name="Sambles C."/>
            <person name="Grant M."/>
            <person name="Williams N.M."/>
            <person name="Mcdougal R.L."/>
        </authorList>
    </citation>
    <scope>NUCLEOTIDE SEQUENCE [LARGE SCALE GENOMIC DNA]</scope>
    <source>
        <strain evidence="5">Chile6</strain>
    </source>
</reference>
<dbReference type="Proteomes" id="UP000277300">
    <property type="component" value="Unassembled WGS sequence"/>
</dbReference>
<feature type="region of interest" description="Disordered" evidence="3">
    <location>
        <begin position="1"/>
        <end position="28"/>
    </location>
</feature>
<dbReference type="OrthoDB" id="447290at2759"/>
<gene>
    <name evidence="5" type="ORF">BBP00_00009772</name>
</gene>
<feature type="region of interest" description="Disordered" evidence="3">
    <location>
        <begin position="710"/>
        <end position="729"/>
    </location>
</feature>
<dbReference type="AlphaFoldDB" id="A0A3F2RBQ9"/>
<evidence type="ECO:0000313" key="6">
    <source>
        <dbReference type="Proteomes" id="UP000277300"/>
    </source>
</evidence>
<evidence type="ECO:0000259" key="4">
    <source>
        <dbReference type="PROSITE" id="PS50984"/>
    </source>
</evidence>
<keyword evidence="2" id="KW-0413">Isomerase</keyword>
<sequence>MEFRRHGHGGRRNFEHNGGRRFRRGGGRGGGPVWFKGEGYNDHECVQIAEEVAGISGFLHSQQTGFPGTLKQRYADCVVHELSQRSQTPVVLSRPAKKSKSVQLTFQERVLDFVLGAVGSKEEQKKASDTQAATEKKRKDEMLPVVRQLAHKMQQVATQQSKLGLEAQEAYHLRQLVLLVTREIGEKKGKEFEQFLDKVEQAHAEFEAKRKEEKEKRDEKGGNAASAAAAAAADGLTFYLGGLNEKGDRVFIHETMRRYGKTRIVADTLNIGSDTSVIRVRPTFAVKLLPGERDSRRDWPVGQPDYLQFTLYKRNKDTSAVINQLASMLKISPALFSYADVKEKRGITTQLCTVYRVPKDRAQVVFRPGGSRRLEDQQYLVGDLRYASRKLELGDCAGNRIAMVVRSLPEDEKKLPESAVRKAVRSWEMHGFINFFGLQRFGNVSTSYHLLGRSMLRKDYKLATLLLLRPQDGEASKIRAAREHFRQHKDVAAALRMLPPFLIPERAVLEGLQQHGIDAHELAFGNVPKPLRASYIEAYQDFVWNEMASMRIAKFSSTSAVVGDLVLVPNSEVKTVSAPGKVKEDIEPPKKRQKTGKKTKRQPMQQVMSLTEENVDQYLIDDVVLPLPGHTVEYPANEVGAAYRKMITTDGIDLNAQFAPDGSQPFPLDGSYRHLVKKPRRVSFRLERYEDATKPLIPNDVDQLLARSSQDNVRVEPTQPKQEQEKPQHRALVLEFDLDYGSDAMIAVRELMKQSSSAHVHWQTASSDMISSEAASGKTVDGSSVANSSGSSARAATASSQARKPGRGDSRKVITAQKKTQVAIGRPGFSLGRS</sequence>
<dbReference type="InterPro" id="IPR042214">
    <property type="entry name" value="TruD_catalytic"/>
</dbReference>
<dbReference type="PANTHER" id="PTHR13326">
    <property type="entry name" value="TRNA PSEUDOURIDINE SYNTHASE D"/>
    <property type="match status" value="1"/>
</dbReference>
<dbReference type="Gene3D" id="3.30.2350.20">
    <property type="entry name" value="TruD, catalytic domain"/>
    <property type="match status" value="2"/>
</dbReference>
<name>A0A3F2RBQ9_9STRA</name>
<evidence type="ECO:0000256" key="1">
    <source>
        <dbReference type="ARBA" id="ARBA00007953"/>
    </source>
</evidence>
<evidence type="ECO:0000256" key="3">
    <source>
        <dbReference type="SAM" id="MobiDB-lite"/>
    </source>
</evidence>
<feature type="region of interest" description="Disordered" evidence="3">
    <location>
        <begin position="206"/>
        <end position="225"/>
    </location>
</feature>
<evidence type="ECO:0000256" key="2">
    <source>
        <dbReference type="ARBA" id="ARBA00023235"/>
    </source>
</evidence>
<dbReference type="InterPro" id="IPR001656">
    <property type="entry name" value="PsdUridine_synth_TruD"/>
</dbReference>
<comment type="caution">
    <text evidence="5">The sequence shown here is derived from an EMBL/GenBank/DDBJ whole genome shotgun (WGS) entry which is preliminary data.</text>
</comment>
<accession>A0A3F2RBQ9</accession>
<feature type="domain" description="TRUD" evidence="4">
    <location>
        <begin position="431"/>
        <end position="678"/>
    </location>
</feature>
<dbReference type="EMBL" id="MBDO02000849">
    <property type="protein sequence ID" value="RLN51886.1"/>
    <property type="molecule type" value="Genomic_DNA"/>
</dbReference>
<feature type="compositionally biased region" description="Basic and acidic residues" evidence="3">
    <location>
        <begin position="206"/>
        <end position="221"/>
    </location>
</feature>
<dbReference type="CDD" id="cd02576">
    <property type="entry name" value="PseudoU_synth_ScPUS7"/>
    <property type="match status" value="1"/>
</dbReference>
<feature type="compositionally biased region" description="Basic and acidic residues" evidence="3">
    <location>
        <begin position="581"/>
        <end position="590"/>
    </location>
</feature>
<feature type="compositionally biased region" description="Basic residues" evidence="3">
    <location>
        <begin position="591"/>
        <end position="601"/>
    </location>
</feature>
<feature type="region of interest" description="Disordered" evidence="3">
    <location>
        <begin position="773"/>
        <end position="819"/>
    </location>
</feature>
<dbReference type="PIRSF" id="PIRSF037016">
    <property type="entry name" value="Pseudouridin_synth_euk_prd"/>
    <property type="match status" value="1"/>
</dbReference>
<dbReference type="GO" id="GO:0003723">
    <property type="term" value="F:RNA binding"/>
    <property type="evidence" value="ECO:0007669"/>
    <property type="project" value="InterPro"/>
</dbReference>
<comment type="similarity">
    <text evidence="1">Belongs to the pseudouridine synthase TruD family.</text>
</comment>
<dbReference type="InterPro" id="IPR011760">
    <property type="entry name" value="PsdUridine_synth_TruD_insert"/>
</dbReference>
<feature type="compositionally biased region" description="Basic residues" evidence="3">
    <location>
        <begin position="1"/>
        <end position="11"/>
    </location>
</feature>
<evidence type="ECO:0000313" key="5">
    <source>
        <dbReference type="EMBL" id="RLN51886.1"/>
    </source>
</evidence>
<organism evidence="5 6">
    <name type="scientific">Phytophthora kernoviae</name>
    <dbReference type="NCBI Taxonomy" id="325452"/>
    <lineage>
        <taxon>Eukaryota</taxon>
        <taxon>Sar</taxon>
        <taxon>Stramenopiles</taxon>
        <taxon>Oomycota</taxon>
        <taxon>Peronosporomycetes</taxon>
        <taxon>Peronosporales</taxon>
        <taxon>Peronosporaceae</taxon>
        <taxon>Phytophthora</taxon>
    </lineage>
</organism>
<dbReference type="GO" id="GO:0009982">
    <property type="term" value="F:pseudouridine synthase activity"/>
    <property type="evidence" value="ECO:0007669"/>
    <property type="project" value="InterPro"/>
</dbReference>